<dbReference type="Pfam" id="PF24782">
    <property type="entry name" value="WD40_MABP1-WDR62_2nd"/>
    <property type="match status" value="1"/>
</dbReference>
<organism evidence="4 5">
    <name type="scientific">Strigamia maritima</name>
    <name type="common">European centipede</name>
    <name type="synonym">Geophilus maritimus</name>
    <dbReference type="NCBI Taxonomy" id="126957"/>
    <lineage>
        <taxon>Eukaryota</taxon>
        <taxon>Metazoa</taxon>
        <taxon>Ecdysozoa</taxon>
        <taxon>Arthropoda</taxon>
        <taxon>Myriapoda</taxon>
        <taxon>Chilopoda</taxon>
        <taxon>Pleurostigmophora</taxon>
        <taxon>Geophilomorpha</taxon>
        <taxon>Linotaeniidae</taxon>
        <taxon>Strigamia</taxon>
    </lineage>
</organism>
<dbReference type="Proteomes" id="UP000014500">
    <property type="component" value="Unassembled WGS sequence"/>
</dbReference>
<dbReference type="GO" id="GO:0072686">
    <property type="term" value="C:mitotic spindle"/>
    <property type="evidence" value="ECO:0007669"/>
    <property type="project" value="TreeGrafter"/>
</dbReference>
<dbReference type="GO" id="GO:0007099">
    <property type="term" value="P:centriole replication"/>
    <property type="evidence" value="ECO:0007669"/>
    <property type="project" value="TreeGrafter"/>
</dbReference>
<dbReference type="InterPro" id="IPR015943">
    <property type="entry name" value="WD40/YVTN_repeat-like_dom_sf"/>
</dbReference>
<dbReference type="EMBL" id="JH431312">
    <property type="status" value="NOT_ANNOTATED_CDS"/>
    <property type="molecule type" value="Genomic_DNA"/>
</dbReference>
<feature type="compositionally biased region" description="Polar residues" evidence="2">
    <location>
        <begin position="1160"/>
        <end position="1169"/>
    </location>
</feature>
<evidence type="ECO:0000313" key="4">
    <source>
        <dbReference type="EnsemblMetazoa" id="SMAR003346-PA"/>
    </source>
</evidence>
<evidence type="ECO:0000256" key="2">
    <source>
        <dbReference type="SAM" id="MobiDB-lite"/>
    </source>
</evidence>
<dbReference type="InterPro" id="IPR056162">
    <property type="entry name" value="WD40_MABP1-WDR62_2nd"/>
</dbReference>
<keyword evidence="1" id="KW-0853">WD repeat</keyword>
<evidence type="ECO:0000259" key="3">
    <source>
        <dbReference type="Pfam" id="PF24782"/>
    </source>
</evidence>
<feature type="compositionally biased region" description="Polar residues" evidence="2">
    <location>
        <begin position="1133"/>
        <end position="1153"/>
    </location>
</feature>
<evidence type="ECO:0000256" key="1">
    <source>
        <dbReference type="PROSITE-ProRule" id="PRU00221"/>
    </source>
</evidence>
<feature type="region of interest" description="Disordered" evidence="2">
    <location>
        <begin position="1133"/>
        <end position="1192"/>
    </location>
</feature>
<dbReference type="CDD" id="cd00200">
    <property type="entry name" value="WD40"/>
    <property type="match status" value="1"/>
</dbReference>
<feature type="region of interest" description="Disordered" evidence="2">
    <location>
        <begin position="1438"/>
        <end position="1462"/>
    </location>
</feature>
<dbReference type="PANTHER" id="PTHR45589:SF1">
    <property type="entry name" value="WD REPEAT DOMAIN 62, ISOFORM G"/>
    <property type="match status" value="1"/>
</dbReference>
<feature type="region of interest" description="Disordered" evidence="2">
    <location>
        <begin position="1045"/>
        <end position="1071"/>
    </location>
</feature>
<feature type="region of interest" description="Disordered" evidence="2">
    <location>
        <begin position="1238"/>
        <end position="1272"/>
    </location>
</feature>
<dbReference type="PROSITE" id="PS50294">
    <property type="entry name" value="WD_REPEATS_REGION"/>
    <property type="match status" value="1"/>
</dbReference>
<dbReference type="InterPro" id="IPR052779">
    <property type="entry name" value="WDR62"/>
</dbReference>
<feature type="repeat" description="WD" evidence="1">
    <location>
        <begin position="112"/>
        <end position="155"/>
    </location>
</feature>
<reference evidence="5" key="1">
    <citation type="submission" date="2011-05" db="EMBL/GenBank/DDBJ databases">
        <authorList>
            <person name="Richards S.R."/>
            <person name="Qu J."/>
            <person name="Jiang H."/>
            <person name="Jhangiani S.N."/>
            <person name="Agravi P."/>
            <person name="Goodspeed R."/>
            <person name="Gross S."/>
            <person name="Mandapat C."/>
            <person name="Jackson L."/>
            <person name="Mathew T."/>
            <person name="Pu L."/>
            <person name="Thornton R."/>
            <person name="Saada N."/>
            <person name="Wilczek-Boney K.B."/>
            <person name="Lee S."/>
            <person name="Kovar C."/>
            <person name="Wu Y."/>
            <person name="Scherer S.E."/>
            <person name="Worley K.C."/>
            <person name="Muzny D.M."/>
            <person name="Gibbs R."/>
        </authorList>
    </citation>
    <scope>NUCLEOTIDE SEQUENCE</scope>
    <source>
        <strain evidence="5">Brora</strain>
    </source>
</reference>
<feature type="repeat" description="WD" evidence="1">
    <location>
        <begin position="667"/>
        <end position="700"/>
    </location>
</feature>
<dbReference type="SUPFAM" id="SSF50998">
    <property type="entry name" value="Quinoprotein alcohol dehydrogenase-like"/>
    <property type="match status" value="2"/>
</dbReference>
<feature type="compositionally biased region" description="Polar residues" evidence="2">
    <location>
        <begin position="1322"/>
        <end position="1345"/>
    </location>
</feature>
<dbReference type="Pfam" id="PF00400">
    <property type="entry name" value="WD40"/>
    <property type="match status" value="2"/>
</dbReference>
<dbReference type="PhylomeDB" id="T1IQM5"/>
<feature type="region of interest" description="Disordered" evidence="2">
    <location>
        <begin position="1306"/>
        <end position="1420"/>
    </location>
</feature>
<dbReference type="STRING" id="126957.T1IQM5"/>
<name>T1IQM5_STRMM</name>
<feature type="domain" description="MABP1/WDR62 second WD40" evidence="3">
    <location>
        <begin position="367"/>
        <end position="700"/>
    </location>
</feature>
<feature type="compositionally biased region" description="Polar residues" evidence="2">
    <location>
        <begin position="1238"/>
        <end position="1247"/>
    </location>
</feature>
<dbReference type="eggNOG" id="KOG1408">
    <property type="taxonomic scope" value="Eukaryota"/>
</dbReference>
<feature type="compositionally biased region" description="Basic and acidic residues" evidence="2">
    <location>
        <begin position="1453"/>
        <end position="1462"/>
    </location>
</feature>
<dbReference type="SMART" id="SM00320">
    <property type="entry name" value="WD40"/>
    <property type="match status" value="11"/>
</dbReference>
<sequence>MLTCYYQHEKRLKTRVDKDLKTFKFRFLIVKNFYHFDCVSAKYVLKIPFTKCVIIIYNPRKNKQTHILNASRKTITALAISLDGRHIVTGECGHQPHVRVWDIHERVQVAEFSGHKFGINCVAFSPNLKYVVSVGSQHDMIVNVWDWRNNIKVASNKVSSKVKAVSFSEDGGHFVTVGNRHVKFWYLEYCRSTKYKEPVPLMGRSAILGEQRNNYFCDVACGRGDVADSTFAITKSGLLCEFNSRRLLDKWVELRANAHCLSVGLKYVFIGCSDGIVRCFSPYTLEYLTTLPRTHFLGADIAKSLTIAHMGSHPAGAKYPDTVAITLDEVNRKVTCIYNDHSMYVWDIKDIRKVGKSHSFLYHSATIWGVEMFPEDSPEYLPPGSFVTCSSDDTIRIWNLDTNTTLTSNFKRNEILKLLYIDESLAHICENDRTLTNNDKGETSFDGRNGVRCIQIAPDGLHLASGDRSGNIRIYDLQYMQLVLKIEAHDAEVLCLEYSKPQQNRRYLASASRDRLIHIFDVNQGYSFIQTLDDHSSSITAVRFVQQFDNFQMISCGADRSIIFRSAQFTPNLQFTRSHHIVVKTTPYDMDIDSNSKQIFTACQDRNVRVYNINTGKHSRTFKGSQSDDGTLIKVVLDNSRLYVATSSTDKNLSIYDNYSGDCVATMFGHSEVVTGLRFTNDGKQLISVSGDGCIFVWRLPPEMTHSIQVHKSQMKNMGKAKQGIVSARRSVFESPRPLNPAREFNFDDHNGGNDEEDLSYRFSVGPLPLWAKKQIAEDPALNVGKGSNVSQPKGRWAQRIDPHGINVKTVYTSGEIISFPRYADNESQQNDFYDVEHFGYEESETSAEFEHSTEIFSRARSENMRSQSPLGMVTVKRGSGEATPFRSHHPTDSSSLRIDDFDLEQDEVVDDEIESTEQDLQEVIYYPPLDDDSHSLNGDFKVCNTNPDDLREAHRRNRKLRAERPTDIPILQIAGTVRSTDSEEDEEATTPLSIDQNVLSMFSMSTESLDRVGQREKFMKINFENLEGSLQDGENNDNRSSITARYLSKSQHPPRKTSTSKKVGKEVLPSPKRLETMKRMEETRKKLDTIGWKASLNNSKSISDLTRILPEKDNSRSSAANKGMALLKTAATNSMPDLSGTGNESKPSTVLNQDDDDNPSSFCTNSLPRRTEKRNVAFSGGGKRPTSPCRKNVMSNVKERTFKQPLAKKVGINQVLPSNLHAPVFVPDVSETIRRASSMTDLSPSKSFRRLLPPRPNVPNRTPAFGGPLRRNSAFVDPSKVSRCSSMTTLVGVGDEDSRILRPTISSKNKMKANEHGLPKSASSSSLATRKNLENADSGTSSGDISPVDGAMDPPSSLRARSTSVDRGRVRSSRPTTRQNDRTSLSTGKWKSERDLSSKMTFSLPNSNATKTSKHEVQLKKPTTTAAVVTRKAIVAPTKPSPTAEDLNMDNPLKKSPQELPVKDDRSLTTDILKLPLTHELCESTAGDLKLVSDNTLQLFKRVSMDNDLPEPERQLMLNALSQAVNQAQDTLRLVRSTSSSEHPDLVQVTGGKKIVAPELPGGGEAMSSLLQQYSDMLLNIVQQGMNSQSQTGSDVLTFQSFLSLIVISKAYHLFRSDNQDCNCLDNDPGNADEPRKTVAWLLVADNAGTPALENSVEEGSTGCTGGGNKALATCNGGVLGGDSGLIAAPMRPGAYNANILTLLPLDLDQIQDIDLESIEFEPF</sequence>
<feature type="repeat" description="WD" evidence="1">
    <location>
        <begin position="386"/>
        <end position="408"/>
    </location>
</feature>
<dbReference type="PROSITE" id="PS50082">
    <property type="entry name" value="WD_REPEATS_2"/>
    <property type="match status" value="3"/>
</dbReference>
<dbReference type="InterPro" id="IPR001680">
    <property type="entry name" value="WD40_rpt"/>
</dbReference>
<feature type="compositionally biased region" description="Polar residues" evidence="2">
    <location>
        <begin position="1374"/>
        <end position="1390"/>
    </location>
</feature>
<dbReference type="HOGENOM" id="CLU_002067_0_0_1"/>
<feature type="compositionally biased region" description="Polar residues" evidence="2">
    <location>
        <begin position="1399"/>
        <end position="1412"/>
    </location>
</feature>
<dbReference type="Gene3D" id="2.130.10.10">
    <property type="entry name" value="YVTN repeat-like/Quinoprotein amine dehydrogenase"/>
    <property type="match status" value="3"/>
</dbReference>
<dbReference type="PANTHER" id="PTHR45589">
    <property type="entry name" value="WD REPEAT DOMAIN 62, ISOFORM G"/>
    <property type="match status" value="1"/>
</dbReference>
<dbReference type="OMA" id="HICENDR"/>
<protein>
    <recommendedName>
        <fullName evidence="3">MABP1/WDR62 second WD40 domain-containing protein</fullName>
    </recommendedName>
</protein>
<accession>T1IQM5</accession>
<dbReference type="EnsemblMetazoa" id="SMAR003346-RA">
    <property type="protein sequence ID" value="SMAR003346-PA"/>
    <property type="gene ID" value="SMAR003346"/>
</dbReference>
<proteinExistence type="predicted"/>
<reference evidence="4" key="2">
    <citation type="submission" date="2015-02" db="UniProtKB">
        <authorList>
            <consortium name="EnsemblMetazoa"/>
        </authorList>
    </citation>
    <scope>IDENTIFICATION</scope>
</reference>
<dbReference type="InterPro" id="IPR011047">
    <property type="entry name" value="Quinoprotein_ADH-like_sf"/>
</dbReference>
<evidence type="ECO:0000313" key="5">
    <source>
        <dbReference type="Proteomes" id="UP000014500"/>
    </source>
</evidence>
<keyword evidence="5" id="KW-1185">Reference proteome</keyword>